<evidence type="ECO:0000259" key="3">
    <source>
        <dbReference type="Pfam" id="PF13359"/>
    </source>
</evidence>
<dbReference type="AlphaFoldDB" id="A0AAD9IWB0"/>
<dbReference type="Pfam" id="PF13613">
    <property type="entry name" value="HTH_Tnp_4"/>
    <property type="match status" value="1"/>
</dbReference>
<name>A0AAD9IWB0_9ANNE</name>
<dbReference type="Pfam" id="PF13359">
    <property type="entry name" value="DDE_Tnp_4"/>
    <property type="match status" value="1"/>
</dbReference>
<gene>
    <name evidence="5" type="ORF">LSH36_1045g00006</name>
</gene>
<reference evidence="5" key="1">
    <citation type="journal article" date="2023" name="Mol. Biol. Evol.">
        <title>Third-Generation Sequencing Reveals the Adaptive Role of the Epigenome in Three Deep-Sea Polychaetes.</title>
        <authorList>
            <person name="Perez M."/>
            <person name="Aroh O."/>
            <person name="Sun Y."/>
            <person name="Lan Y."/>
            <person name="Juniper S.K."/>
            <person name="Young C.R."/>
            <person name="Angers B."/>
            <person name="Qian P.Y."/>
        </authorList>
    </citation>
    <scope>NUCLEOTIDE SEQUENCE</scope>
    <source>
        <strain evidence="5">P08H-3</strain>
    </source>
</reference>
<dbReference type="Proteomes" id="UP001208570">
    <property type="component" value="Unassembled WGS sequence"/>
</dbReference>
<evidence type="ECO:0000256" key="1">
    <source>
        <dbReference type="ARBA" id="ARBA00001968"/>
    </source>
</evidence>
<evidence type="ECO:0000313" key="5">
    <source>
        <dbReference type="EMBL" id="KAK2141767.1"/>
    </source>
</evidence>
<dbReference type="GO" id="GO:0046872">
    <property type="term" value="F:metal ion binding"/>
    <property type="evidence" value="ECO:0007669"/>
    <property type="project" value="UniProtKB-KW"/>
</dbReference>
<accession>A0AAD9IWB0</accession>
<evidence type="ECO:0000259" key="4">
    <source>
        <dbReference type="Pfam" id="PF13613"/>
    </source>
</evidence>
<evidence type="ECO:0000313" key="6">
    <source>
        <dbReference type="Proteomes" id="UP001208570"/>
    </source>
</evidence>
<organism evidence="5 6">
    <name type="scientific">Paralvinella palmiformis</name>
    <dbReference type="NCBI Taxonomy" id="53620"/>
    <lineage>
        <taxon>Eukaryota</taxon>
        <taxon>Metazoa</taxon>
        <taxon>Spiralia</taxon>
        <taxon>Lophotrochozoa</taxon>
        <taxon>Annelida</taxon>
        <taxon>Polychaeta</taxon>
        <taxon>Sedentaria</taxon>
        <taxon>Canalipalpata</taxon>
        <taxon>Terebellida</taxon>
        <taxon>Terebelliformia</taxon>
        <taxon>Alvinellidae</taxon>
        <taxon>Paralvinella</taxon>
    </lineage>
</organism>
<evidence type="ECO:0000256" key="2">
    <source>
        <dbReference type="ARBA" id="ARBA00022723"/>
    </source>
</evidence>
<feature type="domain" description="DDE Tnp4" evidence="3">
    <location>
        <begin position="127"/>
        <end position="218"/>
    </location>
</feature>
<dbReference type="PANTHER" id="PTHR23080">
    <property type="entry name" value="THAP DOMAIN PROTEIN"/>
    <property type="match status" value="1"/>
</dbReference>
<keyword evidence="2" id="KW-0479">Metal-binding</keyword>
<comment type="cofactor">
    <cofactor evidence="1">
        <name>a divalent metal cation</name>
        <dbReference type="ChEBI" id="CHEBI:60240"/>
    </cofactor>
</comment>
<sequence length="225" mass="25496">MTAFYTGFSSQKTLIAFFKWVKPTAQNAHSPYYTPSDTFSLAGWPRCMPLVDELFMFLCRLRLGLLEQDLSSRFNCSIPTISRIFLTWVNLLYFVLGHIPIWLPRDNIDFYMPDGFRKSYPSTRVIIDCTELYTEKPSSLILNSQLYNRYKNNQTFKSLIGISPHGAEIFVVSPLYTGGMSDVEITCLSGLVDQCESGDSVMADKGFTINNLLEANKKSKGKSSL</sequence>
<dbReference type="PANTHER" id="PTHR23080:SF133">
    <property type="entry name" value="SI:CH211-262I1.5-RELATED"/>
    <property type="match status" value="1"/>
</dbReference>
<proteinExistence type="predicted"/>
<dbReference type="InterPro" id="IPR027806">
    <property type="entry name" value="HARBI1_dom"/>
</dbReference>
<comment type="caution">
    <text evidence="5">The sequence shown here is derived from an EMBL/GenBank/DDBJ whole genome shotgun (WGS) entry which is preliminary data.</text>
</comment>
<dbReference type="InterPro" id="IPR027805">
    <property type="entry name" value="Transposase_HTH_dom"/>
</dbReference>
<evidence type="ECO:0008006" key="7">
    <source>
        <dbReference type="Google" id="ProtNLM"/>
    </source>
</evidence>
<keyword evidence="6" id="KW-1185">Reference proteome</keyword>
<dbReference type="EMBL" id="JAODUP010001045">
    <property type="protein sequence ID" value="KAK2141767.1"/>
    <property type="molecule type" value="Genomic_DNA"/>
</dbReference>
<feature type="domain" description="Transposase Helix-turn-helix" evidence="4">
    <location>
        <begin position="47"/>
        <end position="96"/>
    </location>
</feature>
<protein>
    <recommendedName>
        <fullName evidence="7">Transposase</fullName>
    </recommendedName>
</protein>